<gene>
    <name evidence="2" type="ORF">AB0I48_35165</name>
</gene>
<comment type="caution">
    <text evidence="2">The sequence shown here is derived from an EMBL/GenBank/DDBJ whole genome shotgun (WGS) entry which is preliminary data.</text>
</comment>
<dbReference type="SUPFAM" id="SSF53335">
    <property type="entry name" value="S-adenosyl-L-methionine-dependent methyltransferases"/>
    <property type="match status" value="1"/>
</dbReference>
<evidence type="ECO:0000313" key="2">
    <source>
        <dbReference type="EMBL" id="MEV0712808.1"/>
    </source>
</evidence>
<proteinExistence type="predicted"/>
<dbReference type="RefSeq" id="WP_357790143.1">
    <property type="nucleotide sequence ID" value="NZ_JBFAKC010000027.1"/>
</dbReference>
<keyword evidence="2" id="KW-0489">Methyltransferase</keyword>
<accession>A0ABV3G526</accession>
<dbReference type="InterPro" id="IPR013216">
    <property type="entry name" value="Methyltransf_11"/>
</dbReference>
<name>A0ABV3G526_9NOCA</name>
<evidence type="ECO:0000259" key="1">
    <source>
        <dbReference type="Pfam" id="PF08241"/>
    </source>
</evidence>
<organism evidence="2 3">
    <name type="scientific">Nocardia aurea</name>
    <dbReference type="NCBI Taxonomy" id="2144174"/>
    <lineage>
        <taxon>Bacteria</taxon>
        <taxon>Bacillati</taxon>
        <taxon>Actinomycetota</taxon>
        <taxon>Actinomycetes</taxon>
        <taxon>Mycobacteriales</taxon>
        <taxon>Nocardiaceae</taxon>
        <taxon>Nocardia</taxon>
    </lineage>
</organism>
<dbReference type="Pfam" id="PF08241">
    <property type="entry name" value="Methyltransf_11"/>
    <property type="match status" value="1"/>
</dbReference>
<dbReference type="GO" id="GO:0008168">
    <property type="term" value="F:methyltransferase activity"/>
    <property type="evidence" value="ECO:0007669"/>
    <property type="project" value="UniProtKB-KW"/>
</dbReference>
<sequence length="236" mass="26064">MEHPPDADVLGEFLISARSLDEYRAIFALTDTELRDRRILDCPGGAASFTAEASELGAYVTAADPIYARPSAELRALALAETDRASAWTRAHRDGYLWDWYGSPDRHHAMRAAAAAGFGTDITTNTHRYIAASLPSLPFADNSFDLVLSSHLLFSYADRLDAEFHVAALLELSRVASGETRLYPLVDNLGRPQDELLNRIRKQLRDKGIETSLRATEYEFHHGATSLLVLHAPGGR</sequence>
<keyword evidence="2" id="KW-0808">Transferase</keyword>
<dbReference type="InterPro" id="IPR029063">
    <property type="entry name" value="SAM-dependent_MTases_sf"/>
</dbReference>
<dbReference type="GO" id="GO:0032259">
    <property type="term" value="P:methylation"/>
    <property type="evidence" value="ECO:0007669"/>
    <property type="project" value="UniProtKB-KW"/>
</dbReference>
<protein>
    <submittedName>
        <fullName evidence="2">Methyltransferase domain-containing protein</fullName>
    </submittedName>
</protein>
<evidence type="ECO:0000313" key="3">
    <source>
        <dbReference type="Proteomes" id="UP001551695"/>
    </source>
</evidence>
<dbReference type="EMBL" id="JBFAKC010000027">
    <property type="protein sequence ID" value="MEV0712808.1"/>
    <property type="molecule type" value="Genomic_DNA"/>
</dbReference>
<keyword evidence="3" id="KW-1185">Reference proteome</keyword>
<reference evidence="2 3" key="1">
    <citation type="submission" date="2024-06" db="EMBL/GenBank/DDBJ databases">
        <title>The Natural Products Discovery Center: Release of the First 8490 Sequenced Strains for Exploring Actinobacteria Biosynthetic Diversity.</title>
        <authorList>
            <person name="Kalkreuter E."/>
            <person name="Kautsar S.A."/>
            <person name="Yang D."/>
            <person name="Bader C.D."/>
            <person name="Teijaro C.N."/>
            <person name="Fluegel L."/>
            <person name="Davis C.M."/>
            <person name="Simpson J.R."/>
            <person name="Lauterbach L."/>
            <person name="Steele A.D."/>
            <person name="Gui C."/>
            <person name="Meng S."/>
            <person name="Li G."/>
            <person name="Viehrig K."/>
            <person name="Ye F."/>
            <person name="Su P."/>
            <person name="Kiefer A.F."/>
            <person name="Nichols A."/>
            <person name="Cepeda A.J."/>
            <person name="Yan W."/>
            <person name="Fan B."/>
            <person name="Jiang Y."/>
            <person name="Adhikari A."/>
            <person name="Zheng C.-J."/>
            <person name="Schuster L."/>
            <person name="Cowan T.M."/>
            <person name="Smanski M.J."/>
            <person name="Chevrette M.G."/>
            <person name="De Carvalho L.P.S."/>
            <person name="Shen B."/>
        </authorList>
    </citation>
    <scope>NUCLEOTIDE SEQUENCE [LARGE SCALE GENOMIC DNA]</scope>
    <source>
        <strain evidence="2 3">NPDC050403</strain>
    </source>
</reference>
<feature type="domain" description="Methyltransferase type 11" evidence="1">
    <location>
        <begin position="108"/>
        <end position="175"/>
    </location>
</feature>
<dbReference type="Proteomes" id="UP001551695">
    <property type="component" value="Unassembled WGS sequence"/>
</dbReference>
<dbReference type="Gene3D" id="3.40.50.150">
    <property type="entry name" value="Vaccinia Virus protein VP39"/>
    <property type="match status" value="1"/>
</dbReference>